<dbReference type="PRINTS" id="PR00364">
    <property type="entry name" value="DISEASERSIST"/>
</dbReference>
<dbReference type="RefSeq" id="WP_145813700.1">
    <property type="nucleotide sequence ID" value="NZ_VIVK01000002.1"/>
</dbReference>
<dbReference type="Gene3D" id="1.25.40.10">
    <property type="entry name" value="Tetratricopeptide repeat domain"/>
    <property type="match status" value="2"/>
</dbReference>
<evidence type="ECO:0000313" key="2">
    <source>
        <dbReference type="EMBL" id="TWD74933.1"/>
    </source>
</evidence>
<dbReference type="SUPFAM" id="SSF48452">
    <property type="entry name" value="TPR-like"/>
    <property type="match status" value="2"/>
</dbReference>
<dbReference type="GO" id="GO:0043531">
    <property type="term" value="F:ADP binding"/>
    <property type="evidence" value="ECO:0007669"/>
    <property type="project" value="InterPro"/>
</dbReference>
<sequence>MAAESFAEMLRRFRTRAGYSQGALAERAELSEQAIGMLERGARRRPRLHTLDALVTALELTPADADRLRAAARGTRRPAPQPVPAVARAVDAQPAEVDVPRQLPPTLADFTGRRTELEAILRVLVPSDPVTAVSLVAVTGMGGVGKTSLAIHAAHLATDAYPDGHLYVDLRGYGPGEPIQPVDALRQLLRSLGVEGAAIPERADEAAALYRSRLAGLRVLILLDNANGAAQVRPLLPGVPGSSVIMTSRRGLTALPGVRHISLTPLPELDTVELLGRIVGDARVSAENDAARSVAKLIGHLPLAVRLVGARLAARPSWPIEYMVGQLENERRRLDELGTGDSGVRANIAGSVQFLAAGDHQLDRRAAAMLAFLGLPEGSDLNTTTVARLVDRSELDTGELLERLVDLNLLESTAPGRYRLHDLIRAYARERADEELAPQARTAALRRVLRMYTAVGWRSQQLTHIQSRRLALATPNDSPGPVLDDVASALQWLDAERSNISRAVQQADRDPELRQLVPELVLSLFGYHESRSRWIEMRSLNTIARSIAGQLEADRLAAWLEHDLAIPDAEQDLFEAAGPHLLRSLELFRAIGDEAGQARCCSSLSYVCQRLSRIDEALAWAEQALELSRRINDETVEGISYLALGGLHVRRGEQAEAEQYFALSISMAEKAGNARSLAKRYENIGRAYLDSGLLDAAAAALSTGIETFERMGDPSTLPEARLDLATVYLRQGDLTAARLHAERGLKDARNSSDTRREGQLLTLLGRVSAAGKDFASARSQWERAAALLHRLAPRDEAIVLELLAEAERTD</sequence>
<dbReference type="PROSITE" id="PS50943">
    <property type="entry name" value="HTH_CROC1"/>
    <property type="match status" value="1"/>
</dbReference>
<dbReference type="GO" id="GO:0003677">
    <property type="term" value="F:DNA binding"/>
    <property type="evidence" value="ECO:0007669"/>
    <property type="project" value="InterPro"/>
</dbReference>
<dbReference type="Pfam" id="PF13424">
    <property type="entry name" value="TPR_12"/>
    <property type="match status" value="1"/>
</dbReference>
<evidence type="ECO:0000313" key="3">
    <source>
        <dbReference type="Proteomes" id="UP000318380"/>
    </source>
</evidence>
<keyword evidence="3" id="KW-1185">Reference proteome</keyword>
<dbReference type="Gene3D" id="1.10.260.40">
    <property type="entry name" value="lambda repressor-like DNA-binding domains"/>
    <property type="match status" value="1"/>
</dbReference>
<dbReference type="SUPFAM" id="SSF47413">
    <property type="entry name" value="lambda repressor-like DNA-binding domains"/>
    <property type="match status" value="1"/>
</dbReference>
<name>A0A561B7W7_9ACTN</name>
<dbReference type="SUPFAM" id="SSF52540">
    <property type="entry name" value="P-loop containing nucleoside triphosphate hydrolases"/>
    <property type="match status" value="1"/>
</dbReference>
<dbReference type="SMART" id="SM00530">
    <property type="entry name" value="HTH_XRE"/>
    <property type="match status" value="1"/>
</dbReference>
<dbReference type="Gene3D" id="3.40.50.300">
    <property type="entry name" value="P-loop containing nucleotide triphosphate hydrolases"/>
    <property type="match status" value="1"/>
</dbReference>
<dbReference type="PANTHER" id="PTHR47691:SF3">
    <property type="entry name" value="HTH-TYPE TRANSCRIPTIONAL REGULATOR RV0890C-RELATED"/>
    <property type="match status" value="1"/>
</dbReference>
<dbReference type="InterPro" id="IPR019734">
    <property type="entry name" value="TPR_rpt"/>
</dbReference>
<dbReference type="InterPro" id="IPR027417">
    <property type="entry name" value="P-loop_NTPase"/>
</dbReference>
<gene>
    <name evidence="2" type="ORF">FB561_6368</name>
</gene>
<evidence type="ECO:0000259" key="1">
    <source>
        <dbReference type="PROSITE" id="PS50943"/>
    </source>
</evidence>
<comment type="caution">
    <text evidence="2">The sequence shown here is derived from an EMBL/GenBank/DDBJ whole genome shotgun (WGS) entry which is preliminary data.</text>
</comment>
<dbReference type="PANTHER" id="PTHR47691">
    <property type="entry name" value="REGULATOR-RELATED"/>
    <property type="match status" value="1"/>
</dbReference>
<dbReference type="Pfam" id="PF13560">
    <property type="entry name" value="HTH_31"/>
    <property type="match status" value="1"/>
</dbReference>
<dbReference type="EMBL" id="VIVK01000002">
    <property type="protein sequence ID" value="TWD74933.1"/>
    <property type="molecule type" value="Genomic_DNA"/>
</dbReference>
<dbReference type="InterPro" id="IPR011990">
    <property type="entry name" value="TPR-like_helical_dom_sf"/>
</dbReference>
<dbReference type="CDD" id="cd00093">
    <property type="entry name" value="HTH_XRE"/>
    <property type="match status" value="1"/>
</dbReference>
<dbReference type="SMART" id="SM00028">
    <property type="entry name" value="TPR"/>
    <property type="match status" value="5"/>
</dbReference>
<protein>
    <submittedName>
        <fullName evidence="2">Putative ATPase</fullName>
    </submittedName>
</protein>
<accession>A0A561B7W7</accession>
<dbReference type="Proteomes" id="UP000318380">
    <property type="component" value="Unassembled WGS sequence"/>
</dbReference>
<feature type="domain" description="HTH cro/C1-type" evidence="1">
    <location>
        <begin position="10"/>
        <end position="65"/>
    </location>
</feature>
<organism evidence="2 3">
    <name type="scientific">Kribbella amoyensis</name>
    <dbReference type="NCBI Taxonomy" id="996641"/>
    <lineage>
        <taxon>Bacteria</taxon>
        <taxon>Bacillati</taxon>
        <taxon>Actinomycetota</taxon>
        <taxon>Actinomycetes</taxon>
        <taxon>Propionibacteriales</taxon>
        <taxon>Kribbellaceae</taxon>
        <taxon>Kribbella</taxon>
    </lineage>
</organism>
<dbReference type="OrthoDB" id="4326794at2"/>
<dbReference type="AlphaFoldDB" id="A0A561B7W7"/>
<dbReference type="InterPro" id="IPR001387">
    <property type="entry name" value="Cro/C1-type_HTH"/>
</dbReference>
<proteinExistence type="predicted"/>
<dbReference type="InterPro" id="IPR010982">
    <property type="entry name" value="Lambda_DNA-bd_dom_sf"/>
</dbReference>
<reference evidence="2 3" key="1">
    <citation type="submission" date="2019-06" db="EMBL/GenBank/DDBJ databases">
        <title>Sequencing the genomes of 1000 actinobacteria strains.</title>
        <authorList>
            <person name="Klenk H.-P."/>
        </authorList>
    </citation>
    <scope>NUCLEOTIDE SEQUENCE [LARGE SCALE GENOMIC DNA]</scope>
    <source>
        <strain evidence="2 3">DSM 24683</strain>
    </source>
</reference>